<dbReference type="FunFam" id="1.20.1280.50:FF:000008">
    <property type="entry name" value="F-box only protein 6"/>
    <property type="match status" value="1"/>
</dbReference>
<dbReference type="Pfam" id="PF00646">
    <property type="entry name" value="F-box"/>
    <property type="match status" value="1"/>
</dbReference>
<dbReference type="InterPro" id="IPR036047">
    <property type="entry name" value="F-box-like_dom_sf"/>
</dbReference>
<keyword evidence="4" id="KW-1185">Reference proteome</keyword>
<dbReference type="SUPFAM" id="SSF81383">
    <property type="entry name" value="F-box domain"/>
    <property type="match status" value="1"/>
</dbReference>
<gene>
    <name evidence="3" type="primary">FBX6</name>
    <name evidence="3" type="ORF">MA16_Dca015255</name>
</gene>
<dbReference type="CDD" id="cd22157">
    <property type="entry name" value="F-box_AtFBW1-like"/>
    <property type="match status" value="1"/>
</dbReference>
<proteinExistence type="predicted"/>
<reference evidence="3 4" key="2">
    <citation type="journal article" date="2017" name="Nature">
        <title>The Apostasia genome and the evolution of orchids.</title>
        <authorList>
            <person name="Zhang G.Q."/>
            <person name="Liu K.W."/>
            <person name="Li Z."/>
            <person name="Lohaus R."/>
            <person name="Hsiao Y.Y."/>
            <person name="Niu S.C."/>
            <person name="Wang J.Y."/>
            <person name="Lin Y.C."/>
            <person name="Xu Q."/>
            <person name="Chen L.J."/>
            <person name="Yoshida K."/>
            <person name="Fujiwara S."/>
            <person name="Wang Z.W."/>
            <person name="Zhang Y.Q."/>
            <person name="Mitsuda N."/>
            <person name="Wang M."/>
            <person name="Liu G.H."/>
            <person name="Pecoraro L."/>
            <person name="Huang H.X."/>
            <person name="Xiao X.J."/>
            <person name="Lin M."/>
            <person name="Wu X.Y."/>
            <person name="Wu W.L."/>
            <person name="Chen Y.Y."/>
            <person name="Chang S.B."/>
            <person name="Sakamoto S."/>
            <person name="Ohme-Takagi M."/>
            <person name="Yagi M."/>
            <person name="Zeng S.J."/>
            <person name="Shen C.Y."/>
            <person name="Yeh C.M."/>
            <person name="Luo Y.B."/>
            <person name="Tsai W.C."/>
            <person name="Van de Peer Y."/>
            <person name="Liu Z.J."/>
        </authorList>
    </citation>
    <scope>NUCLEOTIDE SEQUENCE [LARGE SCALE GENOMIC DNA]</scope>
    <source>
        <tissue evidence="3">The whole plant</tissue>
    </source>
</reference>
<evidence type="ECO:0000256" key="1">
    <source>
        <dbReference type="ARBA" id="ARBA00022737"/>
    </source>
</evidence>
<evidence type="ECO:0000259" key="2">
    <source>
        <dbReference type="PROSITE" id="PS50181"/>
    </source>
</evidence>
<dbReference type="AlphaFoldDB" id="A0A2I0VSG3"/>
<evidence type="ECO:0000313" key="4">
    <source>
        <dbReference type="Proteomes" id="UP000233837"/>
    </source>
</evidence>
<dbReference type="Proteomes" id="UP000233837">
    <property type="component" value="Unassembled WGS sequence"/>
</dbReference>
<sequence length="440" mass="50441">MERVAVLRQLVGEIQAFRDFYERRWCSFDFDGSSIEDDYCCLDLEEKSEIVNMLEANMSPNKRSRSEKSCRILFTIPNLIGTMEQEIWKELPEDLHEAVIARLPIATLFRFRIVCQKWNSLLTSNSFSRHFSEVQLMNPWFYTIVHDGFGFDKVGGAIYDPSLKKWHHLSIPGVYPKMFLSVASAGGLVCLLDLNTRHFYICNPLIKAFKELPPSSARFCSRVVVGMVLTDNATNRSYKVVWLGCNGDYEIYDSVQNSWSRRGSLPQSVKLPLSINFKAQTVCIGSTIYFIRANPDGILRYDVSTGIWKQFIIPLPLHISDHTIAECGGKVMLVGLLSKNAATCVCIWELQKMTLLWKEVDRMPNVSCLEYYGKPVKMSCMGNQGMLMLSLRSIRSNRFITYDLFKKKWEKVPDCTLPINKRKQWIACGTAFYPFPTALP</sequence>
<dbReference type="PROSITE" id="PS50181">
    <property type="entry name" value="FBOX"/>
    <property type="match status" value="1"/>
</dbReference>
<dbReference type="SMART" id="SM00256">
    <property type="entry name" value="FBOX"/>
    <property type="match status" value="1"/>
</dbReference>
<dbReference type="SUPFAM" id="SSF50965">
    <property type="entry name" value="Galactose oxidase, central domain"/>
    <property type="match status" value="1"/>
</dbReference>
<dbReference type="InterPro" id="IPR017451">
    <property type="entry name" value="F-box-assoc_interact_dom"/>
</dbReference>
<name>A0A2I0VSG3_9ASPA</name>
<dbReference type="FunFam" id="2.120.10.80:FF:000059">
    <property type="entry name" value="F-box only protein 6"/>
    <property type="match status" value="1"/>
</dbReference>
<reference evidence="3 4" key="1">
    <citation type="journal article" date="2016" name="Sci. Rep.">
        <title>The Dendrobium catenatum Lindl. genome sequence provides insights into polysaccharide synthase, floral development and adaptive evolution.</title>
        <authorList>
            <person name="Zhang G.Q."/>
            <person name="Xu Q."/>
            <person name="Bian C."/>
            <person name="Tsai W.C."/>
            <person name="Yeh C.M."/>
            <person name="Liu K.W."/>
            <person name="Yoshida K."/>
            <person name="Zhang L.S."/>
            <person name="Chang S.B."/>
            <person name="Chen F."/>
            <person name="Shi Y."/>
            <person name="Su Y.Y."/>
            <person name="Zhang Y.Q."/>
            <person name="Chen L.J."/>
            <person name="Yin Y."/>
            <person name="Lin M."/>
            <person name="Huang H."/>
            <person name="Deng H."/>
            <person name="Wang Z.W."/>
            <person name="Zhu S.L."/>
            <person name="Zhao X."/>
            <person name="Deng C."/>
            <person name="Niu S.C."/>
            <person name="Huang J."/>
            <person name="Wang M."/>
            <person name="Liu G.H."/>
            <person name="Yang H.J."/>
            <person name="Xiao X.J."/>
            <person name="Hsiao Y.Y."/>
            <person name="Wu W.L."/>
            <person name="Chen Y.Y."/>
            <person name="Mitsuda N."/>
            <person name="Ohme-Takagi M."/>
            <person name="Luo Y.B."/>
            <person name="Van de Peer Y."/>
            <person name="Liu Z.J."/>
        </authorList>
    </citation>
    <scope>NUCLEOTIDE SEQUENCE [LARGE SCALE GENOMIC DNA]</scope>
    <source>
        <tissue evidence="3">The whole plant</tissue>
    </source>
</reference>
<accession>A0A2I0VSG3</accession>
<dbReference type="EMBL" id="KZ503277">
    <property type="protein sequence ID" value="PKU66350.1"/>
    <property type="molecule type" value="Genomic_DNA"/>
</dbReference>
<dbReference type="InterPro" id="IPR011043">
    <property type="entry name" value="Gal_Oxase/kelch_b-propeller"/>
</dbReference>
<dbReference type="Pfam" id="PF24750">
    <property type="entry name" value="b-prop_At3g26010-like"/>
    <property type="match status" value="1"/>
</dbReference>
<dbReference type="PANTHER" id="PTHR31672">
    <property type="entry name" value="BNACNNG10540D PROTEIN"/>
    <property type="match status" value="1"/>
</dbReference>
<dbReference type="Gene3D" id="1.20.1280.50">
    <property type="match status" value="1"/>
</dbReference>
<dbReference type="InterPro" id="IPR015915">
    <property type="entry name" value="Kelch-typ_b-propeller"/>
</dbReference>
<protein>
    <submittedName>
        <fullName evidence="3">F-box only protein 6</fullName>
    </submittedName>
</protein>
<dbReference type="InterPro" id="IPR001810">
    <property type="entry name" value="F-box_dom"/>
</dbReference>
<dbReference type="NCBIfam" id="TIGR01640">
    <property type="entry name" value="F_box_assoc_1"/>
    <property type="match status" value="1"/>
</dbReference>
<dbReference type="InterPro" id="IPR050796">
    <property type="entry name" value="SCF_F-box_component"/>
</dbReference>
<feature type="domain" description="F-box" evidence="2">
    <location>
        <begin position="85"/>
        <end position="134"/>
    </location>
</feature>
<dbReference type="PANTHER" id="PTHR31672:SF12">
    <property type="entry name" value="F-BOX DOMAIN-CONTAINING PROTEIN"/>
    <property type="match status" value="1"/>
</dbReference>
<evidence type="ECO:0000313" key="3">
    <source>
        <dbReference type="EMBL" id="PKU66350.1"/>
    </source>
</evidence>
<organism evidence="3 4">
    <name type="scientific">Dendrobium catenatum</name>
    <dbReference type="NCBI Taxonomy" id="906689"/>
    <lineage>
        <taxon>Eukaryota</taxon>
        <taxon>Viridiplantae</taxon>
        <taxon>Streptophyta</taxon>
        <taxon>Embryophyta</taxon>
        <taxon>Tracheophyta</taxon>
        <taxon>Spermatophyta</taxon>
        <taxon>Magnoliopsida</taxon>
        <taxon>Liliopsida</taxon>
        <taxon>Asparagales</taxon>
        <taxon>Orchidaceae</taxon>
        <taxon>Epidendroideae</taxon>
        <taxon>Malaxideae</taxon>
        <taxon>Dendrobiinae</taxon>
        <taxon>Dendrobium</taxon>
    </lineage>
</organism>
<keyword evidence="1" id="KW-0677">Repeat</keyword>
<dbReference type="InterPro" id="IPR056592">
    <property type="entry name" value="Beta-prop_At3g26010-like"/>
</dbReference>
<dbReference type="Gene3D" id="2.120.10.80">
    <property type="entry name" value="Kelch-type beta propeller"/>
    <property type="match status" value="1"/>
</dbReference>